<evidence type="ECO:0000313" key="3">
    <source>
        <dbReference type="Proteomes" id="UP000053455"/>
    </source>
</evidence>
<gene>
    <name evidence="2" type="ORF">AAV99_11035</name>
</gene>
<proteinExistence type="predicted"/>
<accession>A0A0H0XLG0</accession>
<dbReference type="RefSeq" id="WP_047094098.1">
    <property type="nucleotide sequence ID" value="NZ_LBHU01000003.1"/>
</dbReference>
<keyword evidence="3" id="KW-1185">Reference proteome</keyword>
<comment type="caution">
    <text evidence="2">The sequence shown here is derived from an EMBL/GenBank/DDBJ whole genome shotgun (WGS) entry which is preliminary data.</text>
</comment>
<evidence type="ECO:0000313" key="2">
    <source>
        <dbReference type="EMBL" id="KLI63204.1"/>
    </source>
</evidence>
<protein>
    <submittedName>
        <fullName evidence="2">Uncharacterized protein</fullName>
    </submittedName>
</protein>
<dbReference type="PATRIC" id="fig|874156.12.peg.2264"/>
<keyword evidence="1" id="KW-0472">Membrane</keyword>
<dbReference type="AlphaFoldDB" id="A0A0H0XLG0"/>
<organism evidence="2 3">
    <name type="scientific">Aurantiacibacter marinus</name>
    <dbReference type="NCBI Taxonomy" id="874156"/>
    <lineage>
        <taxon>Bacteria</taxon>
        <taxon>Pseudomonadati</taxon>
        <taxon>Pseudomonadota</taxon>
        <taxon>Alphaproteobacteria</taxon>
        <taxon>Sphingomonadales</taxon>
        <taxon>Erythrobacteraceae</taxon>
        <taxon>Aurantiacibacter</taxon>
    </lineage>
</organism>
<dbReference type="EMBL" id="LBHU01000003">
    <property type="protein sequence ID" value="KLI63204.1"/>
    <property type="molecule type" value="Genomic_DNA"/>
</dbReference>
<feature type="transmembrane region" description="Helical" evidence="1">
    <location>
        <begin position="108"/>
        <end position="130"/>
    </location>
</feature>
<dbReference type="Proteomes" id="UP000053455">
    <property type="component" value="Unassembled WGS sequence"/>
</dbReference>
<keyword evidence="1" id="KW-0812">Transmembrane</keyword>
<reference evidence="2 3" key="1">
    <citation type="submission" date="2015-04" db="EMBL/GenBank/DDBJ databases">
        <title>The draft genome sequence of Erythrobacter marinus HWDM-33.</title>
        <authorList>
            <person name="Zhuang L."/>
            <person name="Liu Y."/>
            <person name="Shao Z."/>
        </authorList>
    </citation>
    <scope>NUCLEOTIDE SEQUENCE [LARGE SCALE GENOMIC DNA]</scope>
    <source>
        <strain evidence="2 3">HWDM-33</strain>
    </source>
</reference>
<name>A0A0H0XLG0_9SPHN</name>
<dbReference type="STRING" id="874156.GCA_001021555_02228"/>
<feature type="transmembrane region" description="Helical" evidence="1">
    <location>
        <begin position="66"/>
        <end position="88"/>
    </location>
</feature>
<evidence type="ECO:0000256" key="1">
    <source>
        <dbReference type="SAM" id="Phobius"/>
    </source>
</evidence>
<feature type="transmembrane region" description="Helical" evidence="1">
    <location>
        <begin position="162"/>
        <end position="181"/>
    </location>
</feature>
<sequence>MEQALVFASIILGVAVASELGNLHHLIRAKNVRWHWAQPLFAVLVIFFITRFWWTLAADTDRAITLGEFVPILWSLVLLTLLASVALPDKIDPEKGIDLAQYYQDNRRYQWGLILLIALPLQGAWMLGVWQESETVARFLERTMGDNIAWALMIAMMFVKRWWLVAIGMAIISLGPIAWLSRTLG</sequence>
<feature type="transmembrane region" description="Helical" evidence="1">
    <location>
        <begin position="36"/>
        <end position="54"/>
    </location>
</feature>
<dbReference type="OrthoDB" id="7405513at2"/>
<keyword evidence="1" id="KW-1133">Transmembrane helix</keyword>